<evidence type="ECO:0000313" key="6">
    <source>
        <dbReference type="Proteomes" id="UP001168098"/>
    </source>
</evidence>
<keyword evidence="2" id="KW-0645">Protease</keyword>
<gene>
    <name evidence="5" type="ORF">PVL29_003068</name>
</gene>
<protein>
    <recommendedName>
        <fullName evidence="4">PPPDE domain-containing protein</fullName>
    </recommendedName>
</protein>
<dbReference type="InterPro" id="IPR008580">
    <property type="entry name" value="PPPDE_dom"/>
</dbReference>
<dbReference type="SMART" id="SM01179">
    <property type="entry name" value="DUF862"/>
    <property type="match status" value="1"/>
</dbReference>
<dbReference type="GO" id="GO:0006508">
    <property type="term" value="P:proteolysis"/>
    <property type="evidence" value="ECO:0007669"/>
    <property type="project" value="UniProtKB-KW"/>
</dbReference>
<comment type="similarity">
    <text evidence="1">Belongs to the DeSI family.</text>
</comment>
<dbReference type="AlphaFoldDB" id="A0AA39AD36"/>
<comment type="caution">
    <text evidence="5">The sequence shown here is derived from an EMBL/GenBank/DDBJ whole genome shotgun (WGS) entry which is preliminary data.</text>
</comment>
<dbReference type="PANTHER" id="PTHR12378">
    <property type="entry name" value="DESUMOYLATING ISOPEPTIDASE"/>
    <property type="match status" value="1"/>
</dbReference>
<evidence type="ECO:0000259" key="4">
    <source>
        <dbReference type="PROSITE" id="PS51858"/>
    </source>
</evidence>
<name>A0AA39AD36_VITRO</name>
<organism evidence="5 6">
    <name type="scientific">Vitis rotundifolia</name>
    <name type="common">Muscadine grape</name>
    <dbReference type="NCBI Taxonomy" id="103349"/>
    <lineage>
        <taxon>Eukaryota</taxon>
        <taxon>Viridiplantae</taxon>
        <taxon>Streptophyta</taxon>
        <taxon>Embryophyta</taxon>
        <taxon>Tracheophyta</taxon>
        <taxon>Spermatophyta</taxon>
        <taxon>Magnoliopsida</taxon>
        <taxon>eudicotyledons</taxon>
        <taxon>Gunneridae</taxon>
        <taxon>Pentapetalae</taxon>
        <taxon>rosids</taxon>
        <taxon>Vitales</taxon>
        <taxon>Vitaceae</taxon>
        <taxon>Viteae</taxon>
        <taxon>Vitis</taxon>
    </lineage>
</organism>
<evidence type="ECO:0000256" key="2">
    <source>
        <dbReference type="ARBA" id="ARBA00022670"/>
    </source>
</evidence>
<keyword evidence="3" id="KW-0378">Hydrolase</keyword>
<reference evidence="5 6" key="1">
    <citation type="journal article" date="2023" name="BMC Biotechnol.">
        <title>Vitis rotundifolia cv Carlos genome sequencing.</title>
        <authorList>
            <person name="Huff M."/>
            <person name="Hulse-Kemp A."/>
            <person name="Scheffler B."/>
            <person name="Youngblood R."/>
            <person name="Simpson S."/>
            <person name="Babiker E."/>
            <person name="Staton M."/>
        </authorList>
    </citation>
    <scope>NUCLEOTIDE SEQUENCE [LARGE SCALE GENOMIC DNA]</scope>
    <source>
        <tissue evidence="5">Leaf</tissue>
    </source>
</reference>
<dbReference type="GO" id="GO:0016579">
    <property type="term" value="P:protein deubiquitination"/>
    <property type="evidence" value="ECO:0007669"/>
    <property type="project" value="TreeGrafter"/>
</dbReference>
<feature type="domain" description="PPPDE" evidence="4">
    <location>
        <begin position="74"/>
        <end position="211"/>
    </location>
</feature>
<evidence type="ECO:0000256" key="3">
    <source>
        <dbReference type="ARBA" id="ARBA00022801"/>
    </source>
</evidence>
<dbReference type="PANTHER" id="PTHR12378:SF83">
    <property type="entry name" value="PPPDE DOMAIN-CONTAINING PROTEIN"/>
    <property type="match status" value="1"/>
</dbReference>
<dbReference type="Proteomes" id="UP001168098">
    <property type="component" value="Unassembled WGS sequence"/>
</dbReference>
<sequence>MLLKTIPSHFNGCSLQQGWHRALISSRLQPRGNMKSGSKKQWNSIVPFRLRGKSATRFCMYPKVKSAGRSPGNTPVYLNVYDLTAINGYVYWAGLGVFHSGVEVHGVEFAFGAHDYPASGVFEVEPRQCPGFKFRKAIFMGTTCLDPGQFREFMERYSANYNGDTYHLIIKNCNHFCEDICYKLTGNRIPKWVNRLARIGSLCNCILPQALKASAVRHKPNFQNYEIEKKRLKTAFSCLSSISMHQKEVSLSSLFLHSHYKGCLPPWELKTSKNNLYCNVIDLDMLSYIFIAEEMDGCILLKPSLTYKGFYFLFFSGLNILCLCISNPANPVEEYSL</sequence>
<dbReference type="Gene3D" id="3.90.1720.30">
    <property type="entry name" value="PPPDE domains"/>
    <property type="match status" value="1"/>
</dbReference>
<accession>A0AA39AD36</accession>
<proteinExistence type="inferred from homology"/>
<dbReference type="GO" id="GO:0101005">
    <property type="term" value="F:deubiquitinase activity"/>
    <property type="evidence" value="ECO:0007669"/>
    <property type="project" value="TreeGrafter"/>
</dbReference>
<keyword evidence="6" id="KW-1185">Reference proteome</keyword>
<dbReference type="PROSITE" id="PS51858">
    <property type="entry name" value="PPPDE"/>
    <property type="match status" value="1"/>
</dbReference>
<dbReference type="EMBL" id="JARBHA010000003">
    <property type="protein sequence ID" value="KAJ9704840.1"/>
    <property type="molecule type" value="Genomic_DNA"/>
</dbReference>
<dbReference type="Pfam" id="PF05903">
    <property type="entry name" value="Peptidase_C97"/>
    <property type="match status" value="1"/>
</dbReference>
<evidence type="ECO:0000313" key="5">
    <source>
        <dbReference type="EMBL" id="KAJ9704840.1"/>
    </source>
</evidence>
<evidence type="ECO:0000256" key="1">
    <source>
        <dbReference type="ARBA" id="ARBA00008140"/>
    </source>
</evidence>
<dbReference type="InterPro" id="IPR042266">
    <property type="entry name" value="PPPDE_sf"/>
</dbReference>